<dbReference type="EMBL" id="LAZR01069151">
    <property type="protein sequence ID" value="KKK48269.1"/>
    <property type="molecule type" value="Genomic_DNA"/>
</dbReference>
<proteinExistence type="predicted"/>
<organism evidence="1">
    <name type="scientific">marine sediment metagenome</name>
    <dbReference type="NCBI Taxonomy" id="412755"/>
    <lineage>
        <taxon>unclassified sequences</taxon>
        <taxon>metagenomes</taxon>
        <taxon>ecological metagenomes</taxon>
    </lineage>
</organism>
<comment type="caution">
    <text evidence="1">The sequence shown here is derived from an EMBL/GenBank/DDBJ whole genome shotgun (WGS) entry which is preliminary data.</text>
</comment>
<reference evidence="1" key="1">
    <citation type="journal article" date="2015" name="Nature">
        <title>Complex archaea that bridge the gap between prokaryotes and eukaryotes.</title>
        <authorList>
            <person name="Spang A."/>
            <person name="Saw J.H."/>
            <person name="Jorgensen S.L."/>
            <person name="Zaremba-Niedzwiedzka K."/>
            <person name="Martijn J."/>
            <person name="Lind A.E."/>
            <person name="van Eijk R."/>
            <person name="Schleper C."/>
            <person name="Guy L."/>
            <person name="Ettema T.J."/>
        </authorList>
    </citation>
    <scope>NUCLEOTIDE SEQUENCE</scope>
</reference>
<name>A0A0F8Y222_9ZZZZ</name>
<feature type="non-terminal residue" evidence="1">
    <location>
        <position position="336"/>
    </location>
</feature>
<feature type="non-terminal residue" evidence="1">
    <location>
        <position position="1"/>
    </location>
</feature>
<accession>A0A0F8Y222</accession>
<protein>
    <submittedName>
        <fullName evidence="1">Uncharacterized protein</fullName>
    </submittedName>
</protein>
<evidence type="ECO:0000313" key="1">
    <source>
        <dbReference type="EMBL" id="KKK48269.1"/>
    </source>
</evidence>
<sequence length="336" mass="36910">ARVVDRRPSTFEDTELFPPLEAPQERRQVPITIHQLSTQALLKSLTTPKPPETTFTPIEYDEFLSGIGWSQEDIDAEVAITTNELVAAAINRKSMIDSYKSGVAKMPDFTLADVLKMSIINPPLAVLEGLGFYYERVSMPASGWQYGGEWRIDVSILGKEGTIVPTEIGGIPITALGIPILGVQAIPRGQETGIPDIKKAVDEFRNLNPEASAREAYVYAWKKWDAPGPPVIDFVLKYLLLEGLLDPLSFVGWGFVTRGLRSAGPVGRILARGNMAAAEVLELPFDGLKYVTTKVIPKTVTQRATVMSRESQKIVTRAMELAGDGKHPLPLRQMTP</sequence>
<gene>
    <name evidence="1" type="ORF">LCGC14_3146840</name>
</gene>
<dbReference type="AlphaFoldDB" id="A0A0F8Y222"/>